<dbReference type="EC" id="3.2.1.14" evidence="1"/>
<dbReference type="EMBL" id="JANBPW010002365">
    <property type="protein sequence ID" value="KAJ1941059.1"/>
    <property type="molecule type" value="Genomic_DNA"/>
</dbReference>
<reference evidence="1" key="1">
    <citation type="submission" date="2022-07" db="EMBL/GenBank/DDBJ databases">
        <title>Phylogenomic reconstructions and comparative analyses of Kickxellomycotina fungi.</title>
        <authorList>
            <person name="Reynolds N.K."/>
            <person name="Stajich J.E."/>
            <person name="Barry K."/>
            <person name="Grigoriev I.V."/>
            <person name="Crous P."/>
            <person name="Smith M.E."/>
        </authorList>
    </citation>
    <scope>NUCLEOTIDE SEQUENCE</scope>
    <source>
        <strain evidence="1">NRRL 5244</strain>
    </source>
</reference>
<dbReference type="Proteomes" id="UP001150603">
    <property type="component" value="Unassembled WGS sequence"/>
</dbReference>
<proteinExistence type="predicted"/>
<feature type="non-terminal residue" evidence="1">
    <location>
        <position position="288"/>
    </location>
</feature>
<sequence>MKTPASTLLLFLANIALGVLGFDINCNSNVAVYYGQNSGASGSLPYQKPLGAYCDDDNVDIILLSFLYILKGTGGYPVLNFANICDYTKNSSVPVFPGTELMHCSDMGTDIKKCQNRGKIVLLSIGGATAQLNSDATTFSKQVWDLFMEGSSPYRPFDDAIIDGVDLDFEQSSQMDIVQFANNMNQYYKSSPTSRKYYLTTAPQCPYPDANLHKVLTGAYVDMAFIQFYNSGWCDNSKYGLPHWPQAQNYYMWEAAWQNKSFANPSMKMYVGATAGEGAGNPSSYVSP</sequence>
<gene>
    <name evidence="1" type="primary">CHT2_6</name>
    <name evidence="1" type="ORF">FBU59_003614</name>
</gene>
<keyword evidence="1" id="KW-0326">Glycosidase</keyword>
<evidence type="ECO:0000313" key="1">
    <source>
        <dbReference type="EMBL" id="KAJ1941059.1"/>
    </source>
</evidence>
<keyword evidence="1" id="KW-0378">Hydrolase</keyword>
<evidence type="ECO:0000313" key="2">
    <source>
        <dbReference type="Proteomes" id="UP001150603"/>
    </source>
</evidence>
<keyword evidence="2" id="KW-1185">Reference proteome</keyword>
<comment type="caution">
    <text evidence="1">The sequence shown here is derived from an EMBL/GenBank/DDBJ whole genome shotgun (WGS) entry which is preliminary data.</text>
</comment>
<name>A0ACC1J7Z4_9FUNG</name>
<accession>A0ACC1J7Z4</accession>
<organism evidence="1 2">
    <name type="scientific">Linderina macrospora</name>
    <dbReference type="NCBI Taxonomy" id="4868"/>
    <lineage>
        <taxon>Eukaryota</taxon>
        <taxon>Fungi</taxon>
        <taxon>Fungi incertae sedis</taxon>
        <taxon>Zoopagomycota</taxon>
        <taxon>Kickxellomycotina</taxon>
        <taxon>Kickxellomycetes</taxon>
        <taxon>Kickxellales</taxon>
        <taxon>Kickxellaceae</taxon>
        <taxon>Linderina</taxon>
    </lineage>
</organism>
<protein>
    <submittedName>
        <fullName evidence="1">Chitinase 2</fullName>
        <ecNumber evidence="1">3.2.1.14</ecNumber>
    </submittedName>
</protein>